<sequence length="42" mass="4823">MHLYYLLIIRISVLGQCLDLMDSRPDLHHIPARPEATAVPRP</sequence>
<feature type="chain" id="PRO_5003929068" evidence="1">
    <location>
        <begin position="18"/>
        <end position="42"/>
    </location>
</feature>
<accession>K9GGB2</accession>
<reference evidence="3" key="1">
    <citation type="journal article" date="2012" name="BMC Genomics">
        <title>Genome sequence of the necrotrophic fungus Penicillium digitatum, the main postharvest pathogen of citrus.</title>
        <authorList>
            <person name="Marcet-Houben M."/>
            <person name="Ballester A.-R."/>
            <person name="de la Fuente B."/>
            <person name="Harries E."/>
            <person name="Marcos J.F."/>
            <person name="Gonzalez-Candelas L."/>
            <person name="Gabaldon T."/>
        </authorList>
    </citation>
    <scope>NUCLEOTIDE SEQUENCE [LARGE SCALE GENOMIC DNA]</scope>
    <source>
        <strain evidence="3">PHI26 / CECT 20796</strain>
    </source>
</reference>
<dbReference type="Proteomes" id="UP000009882">
    <property type="component" value="Unassembled WGS sequence"/>
</dbReference>
<keyword evidence="1" id="KW-0732">Signal</keyword>
<comment type="caution">
    <text evidence="2">The sequence shown here is derived from an EMBL/GenBank/DDBJ whole genome shotgun (WGS) entry which is preliminary data.</text>
</comment>
<proteinExistence type="predicted"/>
<feature type="signal peptide" evidence="1">
    <location>
        <begin position="1"/>
        <end position="17"/>
    </location>
</feature>
<keyword evidence="3" id="KW-1185">Reference proteome</keyword>
<evidence type="ECO:0000313" key="3">
    <source>
        <dbReference type="Proteomes" id="UP000009882"/>
    </source>
</evidence>
<name>K9GGB2_PEND2</name>
<protein>
    <submittedName>
        <fullName evidence="2">Uncharacterized protein</fullName>
    </submittedName>
</protein>
<organism evidence="2 3">
    <name type="scientific">Penicillium digitatum (strain PHI26 / CECT 20796)</name>
    <name type="common">Green mold</name>
    <dbReference type="NCBI Taxonomy" id="1170229"/>
    <lineage>
        <taxon>Eukaryota</taxon>
        <taxon>Fungi</taxon>
        <taxon>Dikarya</taxon>
        <taxon>Ascomycota</taxon>
        <taxon>Pezizomycotina</taxon>
        <taxon>Eurotiomycetes</taxon>
        <taxon>Eurotiomycetidae</taxon>
        <taxon>Eurotiales</taxon>
        <taxon>Aspergillaceae</taxon>
        <taxon>Penicillium</taxon>
    </lineage>
</organism>
<evidence type="ECO:0000313" key="2">
    <source>
        <dbReference type="EMBL" id="EKV12281.1"/>
    </source>
</evidence>
<dbReference type="EMBL" id="AKCT01000182">
    <property type="protein sequence ID" value="EKV12281.1"/>
    <property type="molecule type" value="Genomic_DNA"/>
</dbReference>
<dbReference type="AlphaFoldDB" id="K9GGB2"/>
<dbReference type="HOGENOM" id="CLU_3260708_0_0_1"/>
<gene>
    <name evidence="2" type="ORF">PDIG_46060</name>
</gene>
<evidence type="ECO:0000256" key="1">
    <source>
        <dbReference type="SAM" id="SignalP"/>
    </source>
</evidence>
<dbReference type="InParanoid" id="K9GGB2"/>